<dbReference type="CDD" id="cd03062">
    <property type="entry name" value="TRX_Fd_Sucrase"/>
    <property type="match status" value="1"/>
</dbReference>
<reference evidence="1 2" key="1">
    <citation type="submission" date="2020-10" db="EMBL/GenBank/DDBJ databases">
        <title>Complete genome sequence of Corynebacterium massiliense DSM 45435, type strain of Corynebacterium massiliense.</title>
        <authorList>
            <person name="Busche T."/>
            <person name="Kalinowski J."/>
            <person name="Ruckert C."/>
        </authorList>
    </citation>
    <scope>NUCLEOTIDE SEQUENCE [LARGE SCALE GENOMIC DNA]</scope>
    <source>
        <strain evidence="1 2">DSM 45435</strain>
    </source>
</reference>
<gene>
    <name evidence="1" type="ORF">CMASS_02155</name>
</gene>
<sequence>MDRVMCSDVEVGPLAGTAKQESVYVLFESPGGWSRDVLDGGTFGDELTAQLKSTLAGAGASLQLIRRAGRRGRDVKKLRRCYLVWARHEVIELVLLPGPEDILGLDLSGPGKNGGERIDTPLVLVCTHSKRDQCCAVKGRPLAAQLTQTCPDSVVWESSHMKGHRFAPTVQVMPWAYSYGRLNTQAAQDMAEAALRGELFYPANRGRGIWSERGQVAELAVARELIEDGETPAFGDLVVPAELDGTRGKKDKKAPSQLVRIAHRRDGRQWEVEVEPQTVEGVVASCGKGPKTETAWVAVAVRPVEAED</sequence>
<dbReference type="EMBL" id="CP063189">
    <property type="protein sequence ID" value="WCZ31890.1"/>
    <property type="molecule type" value="Genomic_DNA"/>
</dbReference>
<accession>A0ABY7U755</accession>
<evidence type="ECO:0000313" key="2">
    <source>
        <dbReference type="Proteomes" id="UP001220064"/>
    </source>
</evidence>
<keyword evidence="2" id="KW-1185">Reference proteome</keyword>
<dbReference type="RefSeq" id="WP_205617722.1">
    <property type="nucleotide sequence ID" value="NZ_ATVG01000003.1"/>
</dbReference>
<dbReference type="InterPro" id="IPR009737">
    <property type="entry name" value="Aim32/Apd1-like"/>
</dbReference>
<dbReference type="Proteomes" id="UP001220064">
    <property type="component" value="Chromosome"/>
</dbReference>
<dbReference type="Gene3D" id="3.40.30.10">
    <property type="entry name" value="Glutaredoxin"/>
    <property type="match status" value="1"/>
</dbReference>
<protein>
    <submittedName>
        <fullName evidence="1">Sucrase/ferredoxin-like protein</fullName>
    </submittedName>
</protein>
<dbReference type="InterPro" id="IPR010350">
    <property type="entry name" value="Aim32/Apd1-like_bac"/>
</dbReference>
<proteinExistence type="predicted"/>
<organism evidence="1 2">
    <name type="scientific">Corynebacterium massiliense DSM 45435</name>
    <dbReference type="NCBI Taxonomy" id="1121364"/>
    <lineage>
        <taxon>Bacteria</taxon>
        <taxon>Bacillati</taxon>
        <taxon>Actinomycetota</taxon>
        <taxon>Actinomycetes</taxon>
        <taxon>Mycobacteriales</taxon>
        <taxon>Corynebacteriaceae</taxon>
        <taxon>Corynebacterium</taxon>
    </lineage>
</organism>
<dbReference type="PIRSF" id="PIRSF035042">
    <property type="entry name" value="UCP035042_thirdx"/>
    <property type="match status" value="1"/>
</dbReference>
<dbReference type="SUPFAM" id="SSF52833">
    <property type="entry name" value="Thioredoxin-like"/>
    <property type="match status" value="1"/>
</dbReference>
<name>A0ABY7U755_9CORY</name>
<dbReference type="InterPro" id="IPR036249">
    <property type="entry name" value="Thioredoxin-like_sf"/>
</dbReference>
<dbReference type="Pfam" id="PF06999">
    <property type="entry name" value="Suc_Fer-like"/>
    <property type="match status" value="1"/>
</dbReference>
<evidence type="ECO:0000313" key="1">
    <source>
        <dbReference type="EMBL" id="WCZ31890.1"/>
    </source>
</evidence>